<sequence>MLTRPDRANLLTLIAPPTVWALHFLFAYVFAAIACAKGWDLGVVRIAIAIATGLALVFILAAAVAAHRYTGFSMETSPHDAPTLKDRRRQMGAATFLVAALSFVAVIYSGLPAVFMTDCR</sequence>
<feature type="transmembrane region" description="Helical" evidence="1">
    <location>
        <begin position="20"/>
        <end position="39"/>
    </location>
</feature>
<gene>
    <name evidence="2" type="ORF">GCM10011505_05870</name>
</gene>
<organism evidence="2 3">
    <name type="scientific">Tistrella bauzanensis</name>
    <dbReference type="NCBI Taxonomy" id="657419"/>
    <lineage>
        <taxon>Bacteria</taxon>
        <taxon>Pseudomonadati</taxon>
        <taxon>Pseudomonadota</taxon>
        <taxon>Alphaproteobacteria</taxon>
        <taxon>Geminicoccales</taxon>
        <taxon>Geminicoccaceae</taxon>
        <taxon>Tistrella</taxon>
    </lineage>
</organism>
<name>A0ABQ1IAM0_9PROT</name>
<dbReference type="PROSITE" id="PS51257">
    <property type="entry name" value="PROKAR_LIPOPROTEIN"/>
    <property type="match status" value="1"/>
</dbReference>
<proteinExistence type="predicted"/>
<dbReference type="RefSeq" id="WP_188574740.1">
    <property type="nucleotide sequence ID" value="NZ_BMDZ01000004.1"/>
</dbReference>
<accession>A0ABQ1IAM0</accession>
<reference evidence="3" key="1">
    <citation type="journal article" date="2019" name="Int. J. Syst. Evol. Microbiol.">
        <title>The Global Catalogue of Microorganisms (GCM) 10K type strain sequencing project: providing services to taxonomists for standard genome sequencing and annotation.</title>
        <authorList>
            <consortium name="The Broad Institute Genomics Platform"/>
            <consortium name="The Broad Institute Genome Sequencing Center for Infectious Disease"/>
            <person name="Wu L."/>
            <person name="Ma J."/>
        </authorList>
    </citation>
    <scope>NUCLEOTIDE SEQUENCE [LARGE SCALE GENOMIC DNA]</scope>
    <source>
        <strain evidence="3">CGMCC 1.10188</strain>
    </source>
</reference>
<keyword evidence="1" id="KW-0812">Transmembrane</keyword>
<evidence type="ECO:0000256" key="1">
    <source>
        <dbReference type="SAM" id="Phobius"/>
    </source>
</evidence>
<evidence type="ECO:0000313" key="2">
    <source>
        <dbReference type="EMBL" id="GGB27440.1"/>
    </source>
</evidence>
<keyword evidence="1" id="KW-0472">Membrane</keyword>
<comment type="caution">
    <text evidence="2">The sequence shown here is derived from an EMBL/GenBank/DDBJ whole genome shotgun (WGS) entry which is preliminary data.</text>
</comment>
<dbReference type="EMBL" id="BMDZ01000004">
    <property type="protein sequence ID" value="GGB27440.1"/>
    <property type="molecule type" value="Genomic_DNA"/>
</dbReference>
<protein>
    <submittedName>
        <fullName evidence="2">Uncharacterized protein</fullName>
    </submittedName>
</protein>
<keyword evidence="3" id="KW-1185">Reference proteome</keyword>
<keyword evidence="1" id="KW-1133">Transmembrane helix</keyword>
<feature type="transmembrane region" description="Helical" evidence="1">
    <location>
        <begin position="46"/>
        <end position="70"/>
    </location>
</feature>
<feature type="transmembrane region" description="Helical" evidence="1">
    <location>
        <begin position="90"/>
        <end position="115"/>
    </location>
</feature>
<evidence type="ECO:0000313" key="3">
    <source>
        <dbReference type="Proteomes" id="UP000603352"/>
    </source>
</evidence>
<dbReference type="Proteomes" id="UP000603352">
    <property type="component" value="Unassembled WGS sequence"/>
</dbReference>